<gene>
    <name evidence="4" type="ORF">RZO55_20325</name>
</gene>
<reference evidence="4 5" key="1">
    <citation type="submission" date="2023-10" db="EMBL/GenBank/DDBJ databases">
        <title>A novel Glycoside Hydrolase 43-Like Enzyme from Clostrdium boliviensis is an Endo-xylanase, and a Candidate for Xylooligosaccharides Production from Different Xylan Substrates.</title>
        <authorList>
            <person name="Alvarez M.T."/>
            <person name="Rocabado-Villegas L.R."/>
            <person name="Salas-Veizaga D.M."/>
            <person name="Linares-Pasten J.A."/>
            <person name="Gudmundsdottir E.E."/>
            <person name="Hreggvidsson G.O."/>
            <person name="Adlercreutz P."/>
            <person name="Nordberg Karlsson E."/>
        </authorList>
    </citation>
    <scope>NUCLEOTIDE SEQUENCE [LARGE SCALE GENOMIC DNA]</scope>
    <source>
        <strain evidence="4 5">E-1</strain>
    </source>
</reference>
<proteinExistence type="inferred from homology"/>
<dbReference type="NCBIfam" id="TIGR01426">
    <property type="entry name" value="MGT"/>
    <property type="match status" value="1"/>
</dbReference>
<dbReference type="InterPro" id="IPR002213">
    <property type="entry name" value="UDP_glucos_trans"/>
</dbReference>
<protein>
    <submittedName>
        <fullName evidence="4">Glycosyltransferase</fullName>
    </submittedName>
</protein>
<dbReference type="InterPro" id="IPR010610">
    <property type="entry name" value="EryCIII-like_C"/>
</dbReference>
<dbReference type="Gene3D" id="3.40.50.2000">
    <property type="entry name" value="Glycogen Phosphorylase B"/>
    <property type="match status" value="2"/>
</dbReference>
<dbReference type="EMBL" id="JAWONS010000290">
    <property type="protein sequence ID" value="MDW2799922.1"/>
    <property type="molecule type" value="Genomic_DNA"/>
</dbReference>
<comment type="similarity">
    <text evidence="1">Belongs to the UDP-glycosyltransferase family.</text>
</comment>
<dbReference type="SUPFAM" id="SSF53756">
    <property type="entry name" value="UDP-Glycosyltransferase/glycogen phosphorylase"/>
    <property type="match status" value="1"/>
</dbReference>
<organism evidence="4 5">
    <name type="scientific">Clostridium boliviensis</name>
    <dbReference type="NCBI Taxonomy" id="318465"/>
    <lineage>
        <taxon>Bacteria</taxon>
        <taxon>Bacillati</taxon>
        <taxon>Bacillota</taxon>
        <taxon>Clostridia</taxon>
        <taxon>Eubacteriales</taxon>
        <taxon>Clostridiaceae</taxon>
        <taxon>Clostridium</taxon>
    </lineage>
</organism>
<dbReference type="InterPro" id="IPR050426">
    <property type="entry name" value="Glycosyltransferase_28"/>
</dbReference>
<dbReference type="Proteomes" id="UP001276854">
    <property type="component" value="Unassembled WGS sequence"/>
</dbReference>
<evidence type="ECO:0000259" key="3">
    <source>
        <dbReference type="Pfam" id="PF06722"/>
    </source>
</evidence>
<evidence type="ECO:0000256" key="1">
    <source>
        <dbReference type="ARBA" id="ARBA00009995"/>
    </source>
</evidence>
<accession>A0ABU4GQK7</accession>
<evidence type="ECO:0000313" key="4">
    <source>
        <dbReference type="EMBL" id="MDW2799922.1"/>
    </source>
</evidence>
<dbReference type="PANTHER" id="PTHR48050:SF13">
    <property type="entry name" value="STEROL 3-BETA-GLUCOSYLTRANSFERASE UGT80A2"/>
    <property type="match status" value="1"/>
</dbReference>
<keyword evidence="5" id="KW-1185">Reference proteome</keyword>
<evidence type="ECO:0000256" key="2">
    <source>
        <dbReference type="ARBA" id="ARBA00022679"/>
    </source>
</evidence>
<evidence type="ECO:0000313" key="5">
    <source>
        <dbReference type="Proteomes" id="UP001276854"/>
    </source>
</evidence>
<dbReference type="CDD" id="cd03784">
    <property type="entry name" value="GT1_Gtf-like"/>
    <property type="match status" value="1"/>
</dbReference>
<feature type="domain" description="Erythromycin biosynthesis protein CIII-like C-terminal" evidence="3">
    <location>
        <begin position="260"/>
        <end position="380"/>
    </location>
</feature>
<dbReference type="InterPro" id="IPR006326">
    <property type="entry name" value="UDPGT_MGT-like"/>
</dbReference>
<dbReference type="Pfam" id="PF06722">
    <property type="entry name" value="EryCIII-like_C"/>
    <property type="match status" value="1"/>
</dbReference>
<comment type="caution">
    <text evidence="4">The sequence shown here is derived from an EMBL/GenBank/DDBJ whole genome shotgun (WGS) entry which is preliminary data.</text>
</comment>
<keyword evidence="2" id="KW-0808">Transferase</keyword>
<dbReference type="PANTHER" id="PTHR48050">
    <property type="entry name" value="STEROL 3-BETA-GLUCOSYLTRANSFERASE"/>
    <property type="match status" value="1"/>
</dbReference>
<sequence length="399" mass="45577">MSKVLFWDVPLFGHVNPSLGLVEELSQRGEQVIYYSTDTFKSKIEQAGAIYRYNYECDVFQKILCENQIMPSAKSYIEFFNKVLTSIDPAINYMIEQHNLEKFDYIVYGSLLTYGKILSEILEIPSISMFSLLASVNDLTGTYKDNNMVDYQNIAQSLCYHKISDKISLKYGIKFPLLQDLFFNKGDLNIIFTSKSFMPNPEYYDSSYIFMGPASNPDDGSVDFPFDKLINQKVIYISLGTIFGATEYKLYQIFFDAFKDTEYIVVMSAHNADMHNMKIPPNFIIRNYIPQTKLLKYIKGAIIHGGANTTNDLLKHAIPFIVIPIANDQFFMGKRCEALHLAICLDKNCISPTLVANSVNQVLSDPIYMKNLKIMQENFNACGGYQEATDRILTFIAHK</sequence>
<dbReference type="RefSeq" id="WP_318066111.1">
    <property type="nucleotide sequence ID" value="NZ_JAWONS010000290.1"/>
</dbReference>
<name>A0ABU4GQK7_9CLOT</name>